<dbReference type="Gene3D" id="3.10.620.30">
    <property type="match status" value="1"/>
</dbReference>
<evidence type="ECO:0000313" key="3">
    <source>
        <dbReference type="Proteomes" id="UP000236592"/>
    </source>
</evidence>
<organism evidence="2 3">
    <name type="scientific">Pseudotamlana carrageenivorans</name>
    <dbReference type="NCBI Taxonomy" id="2069432"/>
    <lineage>
        <taxon>Bacteria</taxon>
        <taxon>Pseudomonadati</taxon>
        <taxon>Bacteroidota</taxon>
        <taxon>Flavobacteriia</taxon>
        <taxon>Flavobacteriales</taxon>
        <taxon>Flavobacteriaceae</taxon>
        <taxon>Pseudotamlana</taxon>
    </lineage>
</organism>
<accession>A0A2I7SEQ9</accession>
<dbReference type="KEGG" id="taj:C1A40_02320"/>
<evidence type="ECO:0000313" key="2">
    <source>
        <dbReference type="EMBL" id="AUS04377.1"/>
    </source>
</evidence>
<keyword evidence="3" id="KW-1185">Reference proteome</keyword>
<dbReference type="EMBL" id="CP025938">
    <property type="protein sequence ID" value="AUS04377.1"/>
    <property type="molecule type" value="Genomic_DNA"/>
</dbReference>
<reference evidence="3" key="1">
    <citation type="submission" date="2018-01" db="EMBL/GenBank/DDBJ databases">
        <title>Complete genome of Tamlana sp. UJ94.</title>
        <authorList>
            <person name="Jung J."/>
            <person name="Chung D."/>
            <person name="Bae S.S."/>
            <person name="Baek K."/>
        </authorList>
    </citation>
    <scope>NUCLEOTIDE SEQUENCE [LARGE SCALE GENOMIC DNA]</scope>
    <source>
        <strain evidence="3">UJ94</strain>
    </source>
</reference>
<feature type="domain" description="Transglutaminase-like" evidence="1">
    <location>
        <begin position="62"/>
        <end position="158"/>
    </location>
</feature>
<dbReference type="AlphaFoldDB" id="A0A2I7SEQ9"/>
<proteinExistence type="predicted"/>
<protein>
    <recommendedName>
        <fullName evidence="1">Transglutaminase-like domain-containing protein</fullName>
    </recommendedName>
</protein>
<gene>
    <name evidence="2" type="ORF">C1A40_02320</name>
</gene>
<dbReference type="Pfam" id="PF04473">
    <property type="entry name" value="DUF553"/>
    <property type="match status" value="1"/>
</dbReference>
<name>A0A2I7SEQ9_9FLAO</name>
<evidence type="ECO:0000259" key="1">
    <source>
        <dbReference type="Pfam" id="PF04473"/>
    </source>
</evidence>
<dbReference type="Proteomes" id="UP000236592">
    <property type="component" value="Chromosome"/>
</dbReference>
<dbReference type="InterPro" id="IPR007562">
    <property type="entry name" value="Transglutaminase-like_domain"/>
</dbReference>
<sequence length="291" mass="33169">MSSTHTNLKLLIITHTRNIKKGTQFNSILPLPKNKKVYLGKGDTFHTLENMKKVILQTLGETKKLAEKLKGSTVNETVKNIKDFVYWHVQYKQDITDQQLYSPSHTWAKRATGVDCKSYSIMVSSILTNLGIENSLRQIKQISYKPDYWTHVYVVLPAHNLVIDGTVVYNHEPLYIEYHDKPILSKGLNGLAQLSFNSNWCGCGSNIKKHNLPSKNLAELLSDSNTDISVNHLKHIRNEPIHVVSQVEVAELPHPKQCNFYKHVFGVVVSTAVVMMLTKNREPKKLQNEKE</sequence>